<dbReference type="Gene3D" id="3.80.10.10">
    <property type="entry name" value="Ribonuclease Inhibitor"/>
    <property type="match status" value="3"/>
</dbReference>
<accession>A0A7J7JF43</accession>
<reference evidence="2" key="1">
    <citation type="submission" date="2020-06" db="EMBL/GenBank/DDBJ databases">
        <title>Draft genome of Bugula neritina, a colonial animal packing powerful symbionts and potential medicines.</title>
        <authorList>
            <person name="Rayko M."/>
        </authorList>
    </citation>
    <scope>NUCLEOTIDE SEQUENCE [LARGE SCALE GENOMIC DNA]</scope>
    <source>
        <strain evidence="2">Kwan_BN1</strain>
    </source>
</reference>
<dbReference type="PANTHER" id="PTHR13318:SF257">
    <property type="entry name" value="F-BOX DOMAIN-CONTAINING PROTEIN"/>
    <property type="match status" value="1"/>
</dbReference>
<dbReference type="GO" id="GO:0019005">
    <property type="term" value="C:SCF ubiquitin ligase complex"/>
    <property type="evidence" value="ECO:0007669"/>
    <property type="project" value="TreeGrafter"/>
</dbReference>
<dbReference type="InterPro" id="IPR006553">
    <property type="entry name" value="Leu-rich_rpt_Cys-con_subtyp"/>
</dbReference>
<dbReference type="PANTHER" id="PTHR13318">
    <property type="entry name" value="PARTNER OF PAIRED, ISOFORM B-RELATED"/>
    <property type="match status" value="1"/>
</dbReference>
<evidence type="ECO:0000313" key="2">
    <source>
        <dbReference type="EMBL" id="KAF6024667.1"/>
    </source>
</evidence>
<comment type="caution">
    <text evidence="2">The sequence shown here is derived from an EMBL/GenBank/DDBJ whole genome shotgun (WGS) entry which is preliminary data.</text>
</comment>
<evidence type="ECO:0000259" key="1">
    <source>
        <dbReference type="Pfam" id="PF25372"/>
    </source>
</evidence>
<dbReference type="SUPFAM" id="SSF52047">
    <property type="entry name" value="RNI-like"/>
    <property type="match status" value="1"/>
</dbReference>
<dbReference type="EMBL" id="VXIV02002551">
    <property type="protein sequence ID" value="KAF6024667.1"/>
    <property type="molecule type" value="Genomic_DNA"/>
</dbReference>
<dbReference type="Pfam" id="PF13516">
    <property type="entry name" value="LRR_6"/>
    <property type="match status" value="1"/>
</dbReference>
<protein>
    <submittedName>
        <fullName evidence="2">FBXL13</fullName>
    </submittedName>
</protein>
<dbReference type="AlphaFoldDB" id="A0A7J7JF43"/>
<dbReference type="Proteomes" id="UP000593567">
    <property type="component" value="Unassembled WGS sequence"/>
</dbReference>
<name>A0A7J7JF43_BUGNE</name>
<keyword evidence="3" id="KW-1185">Reference proteome</keyword>
<evidence type="ECO:0000313" key="3">
    <source>
        <dbReference type="Proteomes" id="UP000593567"/>
    </source>
</evidence>
<dbReference type="SMART" id="SM00367">
    <property type="entry name" value="LRR_CC"/>
    <property type="match status" value="11"/>
</dbReference>
<organism evidence="2 3">
    <name type="scientific">Bugula neritina</name>
    <name type="common">Brown bryozoan</name>
    <name type="synonym">Sertularia neritina</name>
    <dbReference type="NCBI Taxonomy" id="10212"/>
    <lineage>
        <taxon>Eukaryota</taxon>
        <taxon>Metazoa</taxon>
        <taxon>Spiralia</taxon>
        <taxon>Lophotrochozoa</taxon>
        <taxon>Bryozoa</taxon>
        <taxon>Gymnolaemata</taxon>
        <taxon>Cheilostomatida</taxon>
        <taxon>Flustrina</taxon>
        <taxon>Buguloidea</taxon>
        <taxon>Bugulidae</taxon>
        <taxon>Bugula</taxon>
    </lineage>
</organism>
<sequence>MKLISEGCSSLLYLNVSYTSITDGSCRLIAKGLMNLSFLSLAYCLKVTDKGLEYLGNGKGAKRMFTWTFLDATSQSLTTMGLKSLVTGCTGLKNLVFNDFPTLDDNGIQEVTKKTKVQELSLLGTQFLTDDSFKSLANTKSLRRLRVEANQLISDTAVKLIGKLSSELTHLYISDCQRITDHSLKALASCRNLTVLNVADCVRITDTGVRYLVDGPSGPKLRELNITNCIRVGDIALVNIHKRCHSLAYLSVCFCEHISEAGIELLGQTHSLVSLDISGCACGDQGLSALGNNTRFKDVTLAECHKITDLGLQKFAQQCKDVNRLSLAHCKNLTDGAIKNLAFCCRLLNVLDLAGCKLQS</sequence>
<dbReference type="InterPro" id="IPR001611">
    <property type="entry name" value="Leu-rich_rpt"/>
</dbReference>
<dbReference type="InterPro" id="IPR032675">
    <property type="entry name" value="LRR_dom_sf"/>
</dbReference>
<dbReference type="Pfam" id="PF25372">
    <property type="entry name" value="DUF7885"/>
    <property type="match status" value="1"/>
</dbReference>
<dbReference type="GO" id="GO:0031146">
    <property type="term" value="P:SCF-dependent proteasomal ubiquitin-dependent protein catabolic process"/>
    <property type="evidence" value="ECO:0007669"/>
    <property type="project" value="TreeGrafter"/>
</dbReference>
<proteinExistence type="predicted"/>
<feature type="domain" description="F-box/LRR-repeat protein 15-like leucin rich repeat" evidence="1">
    <location>
        <begin position="78"/>
        <end position="269"/>
    </location>
</feature>
<gene>
    <name evidence="2" type="ORF">EB796_017029</name>
</gene>
<dbReference type="InterPro" id="IPR057207">
    <property type="entry name" value="FBXL15_LRR"/>
</dbReference>
<dbReference type="OrthoDB" id="61560at2759"/>